<keyword evidence="2" id="KW-0238">DNA-binding</keyword>
<dbReference type="EMBL" id="CP115174">
    <property type="protein sequence ID" value="WBO23156.1"/>
    <property type="molecule type" value="Genomic_DNA"/>
</dbReference>
<dbReference type="InterPro" id="IPR016032">
    <property type="entry name" value="Sig_transdc_resp-reg_C-effctor"/>
</dbReference>
<dbReference type="InterPro" id="IPR035965">
    <property type="entry name" value="PAS-like_dom_sf"/>
</dbReference>
<protein>
    <submittedName>
        <fullName evidence="6">Helix-turn-helix transcriptional regulator</fullName>
    </submittedName>
</protein>
<dbReference type="Gene3D" id="3.30.450.20">
    <property type="entry name" value="PAS domain"/>
    <property type="match status" value="1"/>
</dbReference>
<name>A0ABY7NNP3_9SPHN</name>
<dbReference type="PROSITE" id="PS50043">
    <property type="entry name" value="HTH_LUXR_2"/>
    <property type="match status" value="1"/>
</dbReference>
<evidence type="ECO:0000313" key="7">
    <source>
        <dbReference type="Proteomes" id="UP001210865"/>
    </source>
</evidence>
<dbReference type="PANTHER" id="PTHR44688">
    <property type="entry name" value="DNA-BINDING TRANSCRIPTIONAL ACTIVATOR DEVR_DOSR"/>
    <property type="match status" value="1"/>
</dbReference>
<gene>
    <name evidence="6" type="ORF">PBT88_03170</name>
</gene>
<accession>A0ABY7NNP3</accession>
<proteinExistence type="predicted"/>
<dbReference type="PANTHER" id="PTHR44688:SF16">
    <property type="entry name" value="DNA-BINDING TRANSCRIPTIONAL ACTIVATOR DEVR_DOSR"/>
    <property type="match status" value="1"/>
</dbReference>
<dbReference type="SUPFAM" id="SSF46894">
    <property type="entry name" value="C-terminal effector domain of the bipartite response regulators"/>
    <property type="match status" value="1"/>
</dbReference>
<sequence length="234" mass="25562">MAPARARGRYDHLIAPEILDVSPDCIKIIGLDGRLRHMNRAGCTALQIDRHEVSGTEWVRLLPPQVHELGFRSLGEAGRGSNIRFRGLSEGGDTGLRHWDNMLTPLRNFSGIVENILCISRDVTDQVALDRSLPASGTIASSMADEPNGSHHNLPGDDPAGASGFKRELLSSRERECLFWAMSGKTAWETSVILGISRRTVEFHLANAVKKLGAVNKHQAALMALNQGLFKLAP</sequence>
<dbReference type="SMART" id="SM00421">
    <property type="entry name" value="HTH_LUXR"/>
    <property type="match status" value="1"/>
</dbReference>
<dbReference type="Gene3D" id="1.10.10.10">
    <property type="entry name" value="Winged helix-like DNA-binding domain superfamily/Winged helix DNA-binding domain"/>
    <property type="match status" value="1"/>
</dbReference>
<evidence type="ECO:0000313" key="6">
    <source>
        <dbReference type="EMBL" id="WBO23156.1"/>
    </source>
</evidence>
<evidence type="ECO:0000256" key="1">
    <source>
        <dbReference type="ARBA" id="ARBA00023015"/>
    </source>
</evidence>
<feature type="domain" description="HTH luxR-type" evidence="5">
    <location>
        <begin position="163"/>
        <end position="228"/>
    </location>
</feature>
<dbReference type="CDD" id="cd06170">
    <property type="entry name" value="LuxR_C_like"/>
    <property type="match status" value="1"/>
</dbReference>
<keyword evidence="1" id="KW-0805">Transcription regulation</keyword>
<dbReference type="InterPro" id="IPR000014">
    <property type="entry name" value="PAS"/>
</dbReference>
<evidence type="ECO:0000256" key="4">
    <source>
        <dbReference type="SAM" id="MobiDB-lite"/>
    </source>
</evidence>
<dbReference type="SUPFAM" id="SSF55785">
    <property type="entry name" value="PYP-like sensor domain (PAS domain)"/>
    <property type="match status" value="1"/>
</dbReference>
<dbReference type="InterPro" id="IPR000792">
    <property type="entry name" value="Tscrpt_reg_LuxR_C"/>
</dbReference>
<keyword evidence="3" id="KW-0804">Transcription</keyword>
<dbReference type="RefSeq" id="WP_270077791.1">
    <property type="nucleotide sequence ID" value="NZ_CP115174.1"/>
</dbReference>
<keyword evidence="7" id="KW-1185">Reference proteome</keyword>
<dbReference type="CDD" id="cd00130">
    <property type="entry name" value="PAS"/>
    <property type="match status" value="1"/>
</dbReference>
<organism evidence="6 7">
    <name type="scientific">Sphingomonas abietis</name>
    <dbReference type="NCBI Taxonomy" id="3012344"/>
    <lineage>
        <taxon>Bacteria</taxon>
        <taxon>Pseudomonadati</taxon>
        <taxon>Pseudomonadota</taxon>
        <taxon>Alphaproteobacteria</taxon>
        <taxon>Sphingomonadales</taxon>
        <taxon>Sphingomonadaceae</taxon>
        <taxon>Sphingomonas</taxon>
    </lineage>
</organism>
<dbReference type="InterPro" id="IPR036388">
    <property type="entry name" value="WH-like_DNA-bd_sf"/>
</dbReference>
<feature type="region of interest" description="Disordered" evidence="4">
    <location>
        <begin position="138"/>
        <end position="164"/>
    </location>
</feature>
<evidence type="ECO:0000259" key="5">
    <source>
        <dbReference type="PROSITE" id="PS50043"/>
    </source>
</evidence>
<dbReference type="PRINTS" id="PR00038">
    <property type="entry name" value="HTHLUXR"/>
</dbReference>
<evidence type="ECO:0000256" key="2">
    <source>
        <dbReference type="ARBA" id="ARBA00023125"/>
    </source>
</evidence>
<evidence type="ECO:0000256" key="3">
    <source>
        <dbReference type="ARBA" id="ARBA00023163"/>
    </source>
</evidence>
<dbReference type="InterPro" id="IPR013656">
    <property type="entry name" value="PAS_4"/>
</dbReference>
<dbReference type="Pfam" id="PF08448">
    <property type="entry name" value="PAS_4"/>
    <property type="match status" value="1"/>
</dbReference>
<reference evidence="6 7" key="1">
    <citation type="submission" date="2022-12" db="EMBL/GenBank/DDBJ databases">
        <title>Sphingomonas abieness sp. nov., an endophytic bacterium isolated from Abies koreana.</title>
        <authorList>
            <person name="Jiang L."/>
            <person name="Lee J."/>
        </authorList>
    </citation>
    <scope>NUCLEOTIDE SEQUENCE [LARGE SCALE GENOMIC DNA]</scope>
    <source>
        <strain evidence="7">PAMB 00755</strain>
    </source>
</reference>
<dbReference type="Pfam" id="PF00196">
    <property type="entry name" value="GerE"/>
    <property type="match status" value="1"/>
</dbReference>
<dbReference type="Proteomes" id="UP001210865">
    <property type="component" value="Chromosome"/>
</dbReference>